<name>A0A075NWD1_9ALTE</name>
<evidence type="ECO:0000313" key="4">
    <source>
        <dbReference type="Proteomes" id="UP000056090"/>
    </source>
</evidence>
<evidence type="ECO:0000313" key="3">
    <source>
        <dbReference type="EMBL" id="AIF98929.1"/>
    </source>
</evidence>
<feature type="signal peptide" evidence="2">
    <location>
        <begin position="1"/>
        <end position="22"/>
    </location>
</feature>
<feature type="transmembrane region" description="Helical" evidence="1">
    <location>
        <begin position="204"/>
        <end position="221"/>
    </location>
</feature>
<dbReference type="AlphaFoldDB" id="A0A075NWD1"/>
<keyword evidence="1" id="KW-0472">Membrane</keyword>
<proteinExistence type="predicted"/>
<gene>
    <name evidence="3" type="ORF">EP13_09700</name>
</gene>
<dbReference type="KEGG" id="aal:EP13_09700"/>
<dbReference type="EMBL" id="CP008849">
    <property type="protein sequence ID" value="AIF98929.1"/>
    <property type="molecule type" value="Genomic_DNA"/>
</dbReference>
<keyword evidence="4" id="KW-1185">Reference proteome</keyword>
<sequence length="230" mass="25248">MYVLKFIVCVVIALLFTHSAQATLLQASWPGPGTPLFSSSGVSPGHTGGKTWMLTDFNESAYDSLYYTLYGEIGLGSAEPMSFDEINSDLINGVSIWKNTFDIDLYNSSSSTWQTTTVQSTFTMTVEDLTGSSLALVSANSLGLDTNFGGLLEVIDDFSVNFLFEINGTPAIEWFDSQSTRPSDGGQLRTSAGSIFFYTEPTSVSSPSSMTFYAFMFFVLVRRQVRRNFN</sequence>
<evidence type="ECO:0008006" key="5">
    <source>
        <dbReference type="Google" id="ProtNLM"/>
    </source>
</evidence>
<keyword evidence="1" id="KW-0812">Transmembrane</keyword>
<reference evidence="3 4" key="1">
    <citation type="submission" date="2014-06" db="EMBL/GenBank/DDBJ databases">
        <title>Genomes of Alteromonas australica, a world apart.</title>
        <authorList>
            <person name="Gonzaga A."/>
            <person name="Lopez-Perez M."/>
            <person name="Rodriguez-Valera F."/>
        </authorList>
    </citation>
    <scope>NUCLEOTIDE SEQUENCE [LARGE SCALE GENOMIC DNA]</scope>
    <source>
        <strain evidence="3 4">H 17</strain>
    </source>
</reference>
<dbReference type="Proteomes" id="UP000056090">
    <property type="component" value="Chromosome"/>
</dbReference>
<keyword evidence="1" id="KW-1133">Transmembrane helix</keyword>
<keyword evidence="2" id="KW-0732">Signal</keyword>
<organism evidence="3 4">
    <name type="scientific">Alteromonas australica</name>
    <dbReference type="NCBI Taxonomy" id="589873"/>
    <lineage>
        <taxon>Bacteria</taxon>
        <taxon>Pseudomonadati</taxon>
        <taxon>Pseudomonadota</taxon>
        <taxon>Gammaproteobacteria</taxon>
        <taxon>Alteromonadales</taxon>
        <taxon>Alteromonadaceae</taxon>
        <taxon>Alteromonas/Salinimonas group</taxon>
        <taxon>Alteromonas</taxon>
    </lineage>
</organism>
<evidence type="ECO:0000256" key="1">
    <source>
        <dbReference type="SAM" id="Phobius"/>
    </source>
</evidence>
<dbReference type="RefSeq" id="WP_044057078.1">
    <property type="nucleotide sequence ID" value="NZ_CBCSKJ010000001.1"/>
</dbReference>
<protein>
    <recommendedName>
        <fullName evidence="5">PEP-CTERM sorting domain-containing protein</fullName>
    </recommendedName>
</protein>
<evidence type="ECO:0000256" key="2">
    <source>
        <dbReference type="SAM" id="SignalP"/>
    </source>
</evidence>
<dbReference type="GeneID" id="78255179"/>
<feature type="chain" id="PRO_5001707858" description="PEP-CTERM sorting domain-containing protein" evidence="2">
    <location>
        <begin position="23"/>
        <end position="230"/>
    </location>
</feature>
<accession>A0A075NWD1</accession>